<evidence type="ECO:0000313" key="2">
    <source>
        <dbReference type="Proteomes" id="UP001172101"/>
    </source>
</evidence>
<keyword evidence="2" id="KW-1185">Reference proteome</keyword>
<dbReference type="EMBL" id="JAUIRO010000005">
    <property type="protein sequence ID" value="KAK0713242.1"/>
    <property type="molecule type" value="Genomic_DNA"/>
</dbReference>
<accession>A0AA40DTY6</accession>
<name>A0AA40DTY6_9PEZI</name>
<comment type="caution">
    <text evidence="1">The sequence shown here is derived from an EMBL/GenBank/DDBJ whole genome shotgun (WGS) entry which is preliminary data.</text>
</comment>
<dbReference type="RefSeq" id="XP_060294565.1">
    <property type="nucleotide sequence ID" value="XM_060440123.1"/>
</dbReference>
<gene>
    <name evidence="1" type="ORF">B0T26DRAFT_677600</name>
</gene>
<dbReference type="Proteomes" id="UP001172101">
    <property type="component" value="Unassembled WGS sequence"/>
</dbReference>
<dbReference type="GeneID" id="85323393"/>
<dbReference type="Gene3D" id="3.90.190.10">
    <property type="entry name" value="Protein tyrosine phosphatase superfamily"/>
    <property type="match status" value="1"/>
</dbReference>
<organism evidence="1 2">
    <name type="scientific">Lasiosphaeria miniovina</name>
    <dbReference type="NCBI Taxonomy" id="1954250"/>
    <lineage>
        <taxon>Eukaryota</taxon>
        <taxon>Fungi</taxon>
        <taxon>Dikarya</taxon>
        <taxon>Ascomycota</taxon>
        <taxon>Pezizomycotina</taxon>
        <taxon>Sordariomycetes</taxon>
        <taxon>Sordariomycetidae</taxon>
        <taxon>Sordariales</taxon>
        <taxon>Lasiosphaeriaceae</taxon>
        <taxon>Lasiosphaeria</taxon>
    </lineage>
</organism>
<proteinExistence type="predicted"/>
<dbReference type="AlphaFoldDB" id="A0AA40DTY6"/>
<protein>
    <submittedName>
        <fullName evidence="1">Uncharacterized protein</fullName>
    </submittedName>
</protein>
<sequence length="123" mass="14024">MSTTCDFIDAQLALPPIPKPPMHPSVKVVATQEKIPPCVLDHCEKGISRSAAVEIKQKRKVQPNSGFMAQLKVWEETGYQVWKDDNMTFPKEPYRVLLERRGTYLKEKGLTGNEHKIESIFDL</sequence>
<evidence type="ECO:0000313" key="1">
    <source>
        <dbReference type="EMBL" id="KAK0713242.1"/>
    </source>
</evidence>
<reference evidence="1" key="1">
    <citation type="submission" date="2023-06" db="EMBL/GenBank/DDBJ databases">
        <title>Genome-scale phylogeny and comparative genomics of the fungal order Sordariales.</title>
        <authorList>
            <consortium name="Lawrence Berkeley National Laboratory"/>
            <person name="Hensen N."/>
            <person name="Bonometti L."/>
            <person name="Westerberg I."/>
            <person name="Brannstrom I.O."/>
            <person name="Guillou S."/>
            <person name="Cros-Aarteil S."/>
            <person name="Calhoun S."/>
            <person name="Haridas S."/>
            <person name="Kuo A."/>
            <person name="Mondo S."/>
            <person name="Pangilinan J."/>
            <person name="Riley R."/>
            <person name="LaButti K."/>
            <person name="Andreopoulos B."/>
            <person name="Lipzen A."/>
            <person name="Chen C."/>
            <person name="Yanf M."/>
            <person name="Daum C."/>
            <person name="Ng V."/>
            <person name="Clum A."/>
            <person name="Steindorff A."/>
            <person name="Ohm R."/>
            <person name="Martin F."/>
            <person name="Silar P."/>
            <person name="Natvig D."/>
            <person name="Lalanne C."/>
            <person name="Gautier V."/>
            <person name="Ament-velasquez S.L."/>
            <person name="Kruys A."/>
            <person name="Hutchinson M.I."/>
            <person name="Powell A.J."/>
            <person name="Barry K."/>
            <person name="Miller A.N."/>
            <person name="Grigoriev I.V."/>
            <person name="Debuchy R."/>
            <person name="Gladieux P."/>
            <person name="Thoren M.H."/>
            <person name="Johannesson H."/>
        </authorList>
    </citation>
    <scope>NUCLEOTIDE SEQUENCE</scope>
    <source>
        <strain evidence="1">SMH2392-1A</strain>
    </source>
</reference>
<dbReference type="SUPFAM" id="SSF52799">
    <property type="entry name" value="(Phosphotyrosine protein) phosphatases II"/>
    <property type="match status" value="1"/>
</dbReference>
<dbReference type="InterPro" id="IPR029021">
    <property type="entry name" value="Prot-tyrosine_phosphatase-like"/>
</dbReference>